<feature type="compositionally biased region" description="Low complexity" evidence="9">
    <location>
        <begin position="103"/>
        <end position="115"/>
    </location>
</feature>
<dbReference type="PANTHER" id="PTHR13466">
    <property type="entry name" value="TEX2 PROTEIN-RELATED"/>
    <property type="match status" value="1"/>
</dbReference>
<dbReference type="FunCoup" id="A0A0P8XTU1">
    <property type="interactions" value="585"/>
</dbReference>
<feature type="compositionally biased region" description="Low complexity" evidence="9">
    <location>
        <begin position="9"/>
        <end position="45"/>
    </location>
</feature>
<feature type="region of interest" description="Disordered" evidence="9">
    <location>
        <begin position="88"/>
        <end position="115"/>
    </location>
</feature>
<feature type="region of interest" description="Disordered" evidence="9">
    <location>
        <begin position="1"/>
        <end position="67"/>
    </location>
</feature>
<dbReference type="eggNOG" id="KOG2238">
    <property type="taxonomic scope" value="Eukaryota"/>
</dbReference>
<protein>
    <submittedName>
        <fullName evidence="12">Uncharacterized protein, isoform B</fullName>
    </submittedName>
    <submittedName>
        <fullName evidence="13">Uncharacterized protein, isoform C</fullName>
    </submittedName>
    <submittedName>
        <fullName evidence="14">Uncharacterized protein, isoform D</fullName>
    </submittedName>
</protein>
<evidence type="ECO:0000256" key="5">
    <source>
        <dbReference type="ARBA" id="ARBA00022989"/>
    </source>
</evidence>
<evidence type="ECO:0000256" key="2">
    <source>
        <dbReference type="ARBA" id="ARBA00022448"/>
    </source>
</evidence>
<dbReference type="GO" id="GO:0008289">
    <property type="term" value="F:lipid binding"/>
    <property type="evidence" value="ECO:0007669"/>
    <property type="project" value="UniProtKB-KW"/>
</dbReference>
<evidence type="ECO:0000313" key="13">
    <source>
        <dbReference type="EMBL" id="KPU78136.1"/>
    </source>
</evidence>
<organism evidence="13 15">
    <name type="scientific">Drosophila ananassae</name>
    <name type="common">Fruit fly</name>
    <dbReference type="NCBI Taxonomy" id="7217"/>
    <lineage>
        <taxon>Eukaryota</taxon>
        <taxon>Metazoa</taxon>
        <taxon>Ecdysozoa</taxon>
        <taxon>Arthropoda</taxon>
        <taxon>Hexapoda</taxon>
        <taxon>Insecta</taxon>
        <taxon>Pterygota</taxon>
        <taxon>Neoptera</taxon>
        <taxon>Endopterygota</taxon>
        <taxon>Diptera</taxon>
        <taxon>Brachycera</taxon>
        <taxon>Muscomorpha</taxon>
        <taxon>Ephydroidea</taxon>
        <taxon>Drosophilidae</taxon>
        <taxon>Drosophila</taxon>
        <taxon>Sophophora</taxon>
    </lineage>
</organism>
<dbReference type="Proteomes" id="UP000007801">
    <property type="component" value="Unassembled WGS sequence"/>
</dbReference>
<dbReference type="EMBL" id="CH902618">
    <property type="protein sequence ID" value="KPU78136.1"/>
    <property type="molecule type" value="Genomic_DNA"/>
</dbReference>
<feature type="transmembrane region" description="Helical" evidence="10">
    <location>
        <begin position="521"/>
        <end position="540"/>
    </location>
</feature>
<dbReference type="STRING" id="7217.A0A0P8XTU1"/>
<keyword evidence="15" id="KW-1185">Reference proteome</keyword>
<evidence type="ECO:0000256" key="9">
    <source>
        <dbReference type="SAM" id="MobiDB-lite"/>
    </source>
</evidence>
<dbReference type="EMBL" id="CH902618">
    <property type="protein sequence ID" value="KPU78135.1"/>
    <property type="molecule type" value="Genomic_DNA"/>
</dbReference>
<evidence type="ECO:0000256" key="8">
    <source>
        <dbReference type="ARBA" id="ARBA00023136"/>
    </source>
</evidence>
<feature type="compositionally biased region" description="Low complexity" evidence="9">
    <location>
        <begin position="1123"/>
        <end position="1133"/>
    </location>
</feature>
<keyword evidence="3 10" id="KW-0812">Transmembrane</keyword>
<keyword evidence="5 10" id="KW-1133">Transmembrane helix</keyword>
<reference evidence="13" key="2">
    <citation type="journal article" date="2008" name="Bioinformatics">
        <title>Assembly reconciliation.</title>
        <authorList>
            <person name="Zimin A.V."/>
            <person name="Smith D.R."/>
            <person name="Sutton G."/>
            <person name="Yorke J.A."/>
        </authorList>
    </citation>
    <scope>NUCLEOTIDE SEQUENCE</scope>
    <source>
        <strain evidence="13">TSC#14024-0371.13</strain>
    </source>
</reference>
<comment type="subcellular location">
    <subcellularLocation>
        <location evidence="1">Endoplasmic reticulum membrane</location>
    </subcellularLocation>
</comment>
<feature type="compositionally biased region" description="Basic and acidic residues" evidence="9">
    <location>
        <begin position="446"/>
        <end position="459"/>
    </location>
</feature>
<keyword evidence="2" id="KW-0813">Transport</keyword>
<dbReference type="PANTHER" id="PTHR13466:SF0">
    <property type="entry name" value="SMP-LTD DOMAIN-CONTAINING PROTEIN"/>
    <property type="match status" value="1"/>
</dbReference>
<feature type="region of interest" description="Disordered" evidence="9">
    <location>
        <begin position="436"/>
        <end position="466"/>
    </location>
</feature>
<dbReference type="EMBL" id="CH902618">
    <property type="protein sequence ID" value="KPU78137.1"/>
    <property type="molecule type" value="Genomic_DNA"/>
</dbReference>
<feature type="region of interest" description="Disordered" evidence="9">
    <location>
        <begin position="290"/>
        <end position="319"/>
    </location>
</feature>
<feature type="compositionally biased region" description="Acidic residues" evidence="9">
    <location>
        <begin position="880"/>
        <end position="896"/>
    </location>
</feature>
<evidence type="ECO:0000256" key="10">
    <source>
        <dbReference type="SAM" id="Phobius"/>
    </source>
</evidence>
<proteinExistence type="predicted"/>
<evidence type="ECO:0000256" key="1">
    <source>
        <dbReference type="ARBA" id="ARBA00004586"/>
    </source>
</evidence>
<keyword evidence="7" id="KW-0446">Lipid-binding</keyword>
<dbReference type="Pfam" id="PF10296">
    <property type="entry name" value="MMM1"/>
    <property type="match status" value="1"/>
</dbReference>
<feature type="region of interest" description="Disordered" evidence="9">
    <location>
        <begin position="939"/>
        <end position="964"/>
    </location>
</feature>
<evidence type="ECO:0000256" key="3">
    <source>
        <dbReference type="ARBA" id="ARBA00022692"/>
    </source>
</evidence>
<feature type="region of interest" description="Disordered" evidence="9">
    <location>
        <begin position="347"/>
        <end position="380"/>
    </location>
</feature>
<evidence type="ECO:0000313" key="15">
    <source>
        <dbReference type="Proteomes" id="UP000007801"/>
    </source>
</evidence>
<reference evidence="13 15" key="1">
    <citation type="journal article" date="2007" name="Nature">
        <title>Evolution of genes and genomes on the Drosophila phylogeny.</title>
        <authorList>
            <consortium name="Drosophila 12 Genomes Consortium"/>
            <person name="Clark A.G."/>
            <person name="Eisen M.B."/>
            <person name="Smith D.R."/>
            <person name="Bergman C.M."/>
            <person name="Oliver B."/>
            <person name="Markow T.A."/>
            <person name="Kaufman T.C."/>
            <person name="Kellis M."/>
            <person name="Gelbart W."/>
            <person name="Iyer V.N."/>
            <person name="Pollard D.A."/>
            <person name="Sackton T.B."/>
            <person name="Larracuente A.M."/>
            <person name="Singh N.D."/>
            <person name="Abad J.P."/>
            <person name="Abt D.N."/>
            <person name="Adryan B."/>
            <person name="Aguade M."/>
            <person name="Akashi H."/>
            <person name="Anderson W.W."/>
            <person name="Aquadro C.F."/>
            <person name="Ardell D.H."/>
            <person name="Arguello R."/>
            <person name="Artieri C.G."/>
            <person name="Barbash D.A."/>
            <person name="Barker D."/>
            <person name="Barsanti P."/>
            <person name="Batterham P."/>
            <person name="Batzoglou S."/>
            <person name="Begun D."/>
            <person name="Bhutkar A."/>
            <person name="Blanco E."/>
            <person name="Bosak S.A."/>
            <person name="Bradley R.K."/>
            <person name="Brand A.D."/>
            <person name="Brent M.R."/>
            <person name="Brooks A.N."/>
            <person name="Brown R.H."/>
            <person name="Butlin R.K."/>
            <person name="Caggese C."/>
            <person name="Calvi B.R."/>
            <person name="Bernardo de Carvalho A."/>
            <person name="Caspi A."/>
            <person name="Castrezana S."/>
            <person name="Celniker S.E."/>
            <person name="Chang J.L."/>
            <person name="Chapple C."/>
            <person name="Chatterji S."/>
            <person name="Chinwalla A."/>
            <person name="Civetta A."/>
            <person name="Clifton S.W."/>
            <person name="Comeron J.M."/>
            <person name="Costello J.C."/>
            <person name="Coyne J.A."/>
            <person name="Daub J."/>
            <person name="David R.G."/>
            <person name="Delcher A.L."/>
            <person name="Delehaunty K."/>
            <person name="Do C.B."/>
            <person name="Ebling H."/>
            <person name="Edwards K."/>
            <person name="Eickbush T."/>
            <person name="Evans J.D."/>
            <person name="Filipski A."/>
            <person name="Findeiss S."/>
            <person name="Freyhult E."/>
            <person name="Fulton L."/>
            <person name="Fulton R."/>
            <person name="Garcia A.C."/>
            <person name="Gardiner A."/>
            <person name="Garfield D.A."/>
            <person name="Garvin B.E."/>
            <person name="Gibson G."/>
            <person name="Gilbert D."/>
            <person name="Gnerre S."/>
            <person name="Godfrey J."/>
            <person name="Good R."/>
            <person name="Gotea V."/>
            <person name="Gravely B."/>
            <person name="Greenberg A.J."/>
            <person name="Griffiths-Jones S."/>
            <person name="Gross S."/>
            <person name="Guigo R."/>
            <person name="Gustafson E.A."/>
            <person name="Haerty W."/>
            <person name="Hahn M.W."/>
            <person name="Halligan D.L."/>
            <person name="Halpern A.L."/>
            <person name="Halter G.M."/>
            <person name="Han M.V."/>
            <person name="Heger A."/>
            <person name="Hillier L."/>
            <person name="Hinrichs A.S."/>
            <person name="Holmes I."/>
            <person name="Hoskins R.A."/>
            <person name="Hubisz M.J."/>
            <person name="Hultmark D."/>
            <person name="Huntley M.A."/>
            <person name="Jaffe D.B."/>
            <person name="Jagadeeshan S."/>
            <person name="Jeck W.R."/>
            <person name="Johnson J."/>
            <person name="Jones C.D."/>
            <person name="Jordan W.C."/>
            <person name="Karpen G.H."/>
            <person name="Kataoka E."/>
            <person name="Keightley P.D."/>
            <person name="Kheradpour P."/>
            <person name="Kirkness E.F."/>
            <person name="Koerich L.B."/>
            <person name="Kristiansen K."/>
            <person name="Kudrna D."/>
            <person name="Kulathinal R.J."/>
            <person name="Kumar S."/>
            <person name="Kwok R."/>
            <person name="Lander E."/>
            <person name="Langley C.H."/>
            <person name="Lapoint R."/>
            <person name="Lazzaro B.P."/>
            <person name="Lee S.J."/>
            <person name="Levesque L."/>
            <person name="Li R."/>
            <person name="Lin C.F."/>
            <person name="Lin M.F."/>
            <person name="Lindblad-Toh K."/>
            <person name="Llopart A."/>
            <person name="Long M."/>
            <person name="Low L."/>
            <person name="Lozovsky E."/>
            <person name="Lu J."/>
            <person name="Luo M."/>
            <person name="Machado C.A."/>
            <person name="Makalowski W."/>
            <person name="Marzo M."/>
            <person name="Matsuda M."/>
            <person name="Matzkin L."/>
            <person name="McAllister B."/>
            <person name="McBride C.S."/>
            <person name="McKernan B."/>
            <person name="McKernan K."/>
            <person name="Mendez-Lago M."/>
            <person name="Minx P."/>
            <person name="Mollenhauer M.U."/>
            <person name="Montooth K."/>
            <person name="Mount S.M."/>
            <person name="Mu X."/>
            <person name="Myers E."/>
            <person name="Negre B."/>
            <person name="Newfeld S."/>
            <person name="Nielsen R."/>
            <person name="Noor M.A."/>
            <person name="O'Grady P."/>
            <person name="Pachter L."/>
            <person name="Papaceit M."/>
            <person name="Parisi M.J."/>
            <person name="Parisi M."/>
            <person name="Parts L."/>
            <person name="Pedersen J.S."/>
            <person name="Pesole G."/>
            <person name="Phillippy A.M."/>
            <person name="Ponting C.P."/>
            <person name="Pop M."/>
            <person name="Porcelli D."/>
            <person name="Powell J.R."/>
            <person name="Prohaska S."/>
            <person name="Pruitt K."/>
            <person name="Puig M."/>
            <person name="Quesneville H."/>
            <person name="Ram K.R."/>
            <person name="Rand D."/>
            <person name="Rasmussen M.D."/>
            <person name="Reed L.K."/>
            <person name="Reenan R."/>
            <person name="Reily A."/>
            <person name="Remington K.A."/>
            <person name="Rieger T.T."/>
            <person name="Ritchie M.G."/>
            <person name="Robin C."/>
            <person name="Rogers Y.H."/>
            <person name="Rohde C."/>
            <person name="Rozas J."/>
            <person name="Rubenfield M.J."/>
            <person name="Ruiz A."/>
            <person name="Russo S."/>
            <person name="Salzberg S.L."/>
            <person name="Sanchez-Gracia A."/>
            <person name="Saranga D.J."/>
            <person name="Sato H."/>
            <person name="Schaeffer S.W."/>
            <person name="Schatz M.C."/>
            <person name="Schlenke T."/>
            <person name="Schwartz R."/>
            <person name="Segarra C."/>
            <person name="Singh R.S."/>
            <person name="Sirot L."/>
            <person name="Sirota M."/>
            <person name="Sisneros N.B."/>
            <person name="Smith C.D."/>
            <person name="Smith T.F."/>
            <person name="Spieth J."/>
            <person name="Stage D.E."/>
            <person name="Stark A."/>
            <person name="Stephan W."/>
            <person name="Strausberg R.L."/>
            <person name="Strempel S."/>
            <person name="Sturgill D."/>
            <person name="Sutton G."/>
            <person name="Sutton G.G."/>
            <person name="Tao W."/>
            <person name="Teichmann S."/>
            <person name="Tobari Y.N."/>
            <person name="Tomimura Y."/>
            <person name="Tsolas J.M."/>
            <person name="Valente V.L."/>
            <person name="Venter E."/>
            <person name="Venter J.C."/>
            <person name="Vicario S."/>
            <person name="Vieira F.G."/>
            <person name="Vilella A.J."/>
            <person name="Villasante A."/>
            <person name="Walenz B."/>
            <person name="Wang J."/>
            <person name="Wasserman M."/>
            <person name="Watts T."/>
            <person name="Wilson D."/>
            <person name="Wilson R.K."/>
            <person name="Wing R.A."/>
            <person name="Wolfner M.F."/>
            <person name="Wong A."/>
            <person name="Wong G.K."/>
            <person name="Wu C.I."/>
            <person name="Wu G."/>
            <person name="Yamamoto D."/>
            <person name="Yang H.P."/>
            <person name="Yang S.P."/>
            <person name="Yorke J.A."/>
            <person name="Yoshida K."/>
            <person name="Zdobnov E."/>
            <person name="Zhang P."/>
            <person name="Zhang Y."/>
            <person name="Zimin A.V."/>
            <person name="Baldwin J."/>
            <person name="Abdouelleil A."/>
            <person name="Abdulkadir J."/>
            <person name="Abebe A."/>
            <person name="Abera B."/>
            <person name="Abreu J."/>
            <person name="Acer S.C."/>
            <person name="Aftuck L."/>
            <person name="Alexander A."/>
            <person name="An P."/>
            <person name="Anderson E."/>
            <person name="Anderson S."/>
            <person name="Arachi H."/>
            <person name="Azer M."/>
            <person name="Bachantsang P."/>
            <person name="Barry A."/>
            <person name="Bayul T."/>
            <person name="Berlin A."/>
            <person name="Bessette D."/>
            <person name="Bloom T."/>
            <person name="Blye J."/>
            <person name="Boguslavskiy L."/>
            <person name="Bonnet C."/>
            <person name="Boukhgalter B."/>
            <person name="Bourzgui I."/>
            <person name="Brown A."/>
            <person name="Cahill P."/>
            <person name="Channer S."/>
            <person name="Cheshatsang Y."/>
            <person name="Chuda L."/>
            <person name="Citroen M."/>
            <person name="Collymore A."/>
            <person name="Cooke P."/>
            <person name="Costello M."/>
            <person name="D'Aco K."/>
            <person name="Daza R."/>
            <person name="De Haan G."/>
            <person name="DeGray S."/>
            <person name="DeMaso C."/>
            <person name="Dhargay N."/>
            <person name="Dooley K."/>
            <person name="Dooley E."/>
            <person name="Doricent M."/>
            <person name="Dorje P."/>
            <person name="Dorjee K."/>
            <person name="Dupes A."/>
            <person name="Elong R."/>
            <person name="Falk J."/>
            <person name="Farina A."/>
            <person name="Faro S."/>
            <person name="Ferguson D."/>
            <person name="Fisher S."/>
            <person name="Foley C.D."/>
            <person name="Franke A."/>
            <person name="Friedrich D."/>
            <person name="Gadbois L."/>
            <person name="Gearin G."/>
            <person name="Gearin C.R."/>
            <person name="Giannoukos G."/>
            <person name="Goode T."/>
            <person name="Graham J."/>
            <person name="Grandbois E."/>
            <person name="Grewal S."/>
            <person name="Gyaltsen K."/>
            <person name="Hafez N."/>
            <person name="Hagos B."/>
            <person name="Hall J."/>
            <person name="Henson C."/>
            <person name="Hollinger A."/>
            <person name="Honan T."/>
            <person name="Huard M.D."/>
            <person name="Hughes L."/>
            <person name="Hurhula B."/>
            <person name="Husby M.E."/>
            <person name="Kamat A."/>
            <person name="Kanga B."/>
            <person name="Kashin S."/>
            <person name="Khazanovich D."/>
            <person name="Kisner P."/>
            <person name="Lance K."/>
            <person name="Lara M."/>
            <person name="Lee W."/>
            <person name="Lennon N."/>
            <person name="Letendre F."/>
            <person name="LeVine R."/>
            <person name="Lipovsky A."/>
            <person name="Liu X."/>
            <person name="Liu J."/>
            <person name="Liu S."/>
            <person name="Lokyitsang T."/>
            <person name="Lokyitsang Y."/>
            <person name="Lubonja R."/>
            <person name="Lui A."/>
            <person name="MacDonald P."/>
            <person name="Magnisalis V."/>
            <person name="Maru K."/>
            <person name="Matthews C."/>
            <person name="McCusker W."/>
            <person name="McDonough S."/>
            <person name="Mehta T."/>
            <person name="Meldrim J."/>
            <person name="Meneus L."/>
            <person name="Mihai O."/>
            <person name="Mihalev A."/>
            <person name="Mihova T."/>
            <person name="Mittelman R."/>
            <person name="Mlenga V."/>
            <person name="Montmayeur A."/>
            <person name="Mulrain L."/>
            <person name="Navidi A."/>
            <person name="Naylor J."/>
            <person name="Negash T."/>
            <person name="Nguyen T."/>
            <person name="Nguyen N."/>
            <person name="Nicol R."/>
            <person name="Norbu C."/>
            <person name="Norbu N."/>
            <person name="Novod N."/>
            <person name="O'Neill B."/>
            <person name="Osman S."/>
            <person name="Markiewicz E."/>
            <person name="Oyono O.L."/>
            <person name="Patti C."/>
            <person name="Phunkhang P."/>
            <person name="Pierre F."/>
            <person name="Priest M."/>
            <person name="Raghuraman S."/>
            <person name="Rege F."/>
            <person name="Reyes R."/>
            <person name="Rise C."/>
            <person name="Rogov P."/>
            <person name="Ross K."/>
            <person name="Ryan E."/>
            <person name="Settipalli S."/>
            <person name="Shea T."/>
            <person name="Sherpa N."/>
            <person name="Shi L."/>
            <person name="Shih D."/>
            <person name="Sparrow T."/>
            <person name="Spaulding J."/>
            <person name="Stalker J."/>
            <person name="Stange-Thomann N."/>
            <person name="Stavropoulos S."/>
            <person name="Stone C."/>
            <person name="Strader C."/>
            <person name="Tesfaye S."/>
            <person name="Thomson T."/>
            <person name="Thoulutsang Y."/>
            <person name="Thoulutsang D."/>
            <person name="Topham K."/>
            <person name="Topping I."/>
            <person name="Tsamla T."/>
            <person name="Vassiliev H."/>
            <person name="Vo A."/>
            <person name="Wangchuk T."/>
            <person name="Wangdi T."/>
            <person name="Weiand M."/>
            <person name="Wilkinson J."/>
            <person name="Wilson A."/>
            <person name="Yadav S."/>
            <person name="Young G."/>
            <person name="Yu Q."/>
            <person name="Zembek L."/>
            <person name="Zhong D."/>
            <person name="Zimmer A."/>
            <person name="Zwirko Z."/>
            <person name="Jaffe D.B."/>
            <person name="Alvarez P."/>
            <person name="Brockman W."/>
            <person name="Butler J."/>
            <person name="Chin C."/>
            <person name="Gnerre S."/>
            <person name="Grabherr M."/>
            <person name="Kleber M."/>
            <person name="Mauceli E."/>
            <person name="MacCallum I."/>
        </authorList>
    </citation>
    <scope>NUCLEOTIDE SEQUENCE [LARGE SCALE GENOMIC DNA]</scope>
    <source>
        <strain evidence="13">TSC#14024-0371.13</strain>
        <strain evidence="15">Tucson 14024-0371.13</strain>
    </source>
</reference>
<dbReference type="GO" id="GO:0006869">
    <property type="term" value="P:lipid transport"/>
    <property type="evidence" value="ECO:0007669"/>
    <property type="project" value="UniProtKB-KW"/>
</dbReference>
<evidence type="ECO:0000313" key="12">
    <source>
        <dbReference type="EMBL" id="KPU78135.1"/>
    </source>
</evidence>
<sequence length="1289" mass="139263">MDSLKLPKGNSANSSASGSNSNLSAASTSASASASAATSPTSSGNVVSGMASSTKSPPGLSNSSTTPISVRFNANEESLDDILQSFHHSKLSPSGGASGGGDASPTSTTTNTHNLLGMKNNGLGLSGSLVVGSACDSLSSSPSAPQMQAAAAALFGTDEVNMRNSFLQGGGFFNRKRSSSIEGVSPTSSGSSLISTLSTAGTAIGGGGGGGSVAGGVGSGSAGDGSSSGGTWKLIKGKVTQTIEEIKSSKHPQPAIPIIVADPPSIGWTNDPDSDTECITVNTSISEELPLDQETKQNSDSDAEAEVLQHDSSSLGSVDVAVPAAGHSERSRLRRGLAHIRSKVKAKQQAAAMSKKDISPSGAGGVPVAPAANTPGSSASIRSGFLRRRNVVEASMEPSTSHQAEIPIVSGKTKKRGILLARKDVEIESGVEVLEDMMPQNAADAEQSKESEGKGKNSPDEPDAESAPTLKVILAAGSSVMAHVTPSVSSVVMSKNLRSKQSFLSTLSAVSVNQWRERHQGATAFAFPVILSIILGVLIILPLHDFLRGIFATLLFFTIMDACGHRLRAFLEDLILSTHPERVSFAIPNYKDMPICEIPAVEEHKTIKTYSGWMNELNSYDPATFSFSLTRAVYVRLDGSILKMSGTNARIPKRRMWNEPTIDRHKILFTDHRSYDLRDCRIELLPLGLAKKRFFNRKYPIQLIIKNNRDLEEEPSMDSLTDNTIQPFVKETKSGSTTASTPPGPEDQRDEKQVDFGATIMQANLQDLRNCVNPDKELNEITMPCGDEVRLLLFSRCDREKEDWYRRFMAASKGQVHERDLKVPMARFVEDADLQAAAARHAMQLVSGMGPMAVAKNKGKDKEPEEQNEDVASTSPPAIDEAEQPDQFENITEEDLMETPKEDDFEGMIMSANVARNQPDYVRFMAIYQKSCNRTSIPVTRGSVGNMRSAEQRPRKTRRAKRQEDELWKGIDQSLFLGPSGSIVWANVLVGRCLYSWLHDADLHEKIKEVLQKKLNSIKLPSFMEEVIITNIYLGKSPVLCHRVSQPMLDERGVWVDADITYEGLSHITVTTKLNLLRIRGKSKSPLVSEASNVTAAAENQTPETRSTADGTSENVIYDSDAESSGDSSTESESPPPGNAQENPAGTEFFQNSPGNARRIFKIVDRIAASNLFQYATELPYVQRAMENMNANITLRVDLKGMVARGTINMPPPPSDRLWVSFRGPPRLWMSTKPQVGDKSVDWSIVTNVIESKLCEAVNKFLVYPNMVDFSIPFLSHPNTDNDPTGAPN</sequence>
<dbReference type="InterPro" id="IPR031468">
    <property type="entry name" value="SMP_LBD"/>
</dbReference>
<feature type="region of interest" description="Disordered" evidence="9">
    <location>
        <begin position="854"/>
        <end position="896"/>
    </location>
</feature>
<dbReference type="GeneID" id="6493016"/>
<evidence type="ECO:0000256" key="6">
    <source>
        <dbReference type="ARBA" id="ARBA00023055"/>
    </source>
</evidence>
<feature type="compositionally biased region" description="Polar residues" evidence="9">
    <location>
        <begin position="1090"/>
        <end position="1115"/>
    </location>
</feature>
<evidence type="ECO:0000256" key="7">
    <source>
        <dbReference type="ARBA" id="ARBA00023121"/>
    </source>
</evidence>
<feature type="domain" description="SMP-LTD" evidence="11">
    <location>
        <begin position="979"/>
        <end position="1273"/>
    </location>
</feature>
<feature type="region of interest" description="Disordered" evidence="9">
    <location>
        <begin position="727"/>
        <end position="750"/>
    </location>
</feature>
<keyword evidence="6" id="KW-0445">Lipid transport</keyword>
<dbReference type="CDD" id="cd21675">
    <property type="entry name" value="SMP_TEX2"/>
    <property type="match status" value="1"/>
</dbReference>
<dbReference type="InterPro" id="IPR019411">
    <property type="entry name" value="MMM1_dom"/>
</dbReference>
<reference evidence="13" key="3">
    <citation type="submission" date="2015-10" db="EMBL/GenBank/DDBJ databases">
        <authorList>
            <consortium name="FlyBase"/>
        </authorList>
    </citation>
    <scope>NUCLEOTIDE SEQUENCE</scope>
    <source>
        <strain evidence="13">TSC#14024-0371.13</strain>
    </source>
</reference>
<evidence type="ECO:0000313" key="14">
    <source>
        <dbReference type="EMBL" id="KPU78137.1"/>
    </source>
</evidence>
<evidence type="ECO:0000259" key="11">
    <source>
        <dbReference type="PROSITE" id="PS51847"/>
    </source>
</evidence>
<dbReference type="PROSITE" id="PS51847">
    <property type="entry name" value="SMP"/>
    <property type="match status" value="1"/>
</dbReference>
<dbReference type="GO" id="GO:0005789">
    <property type="term" value="C:endoplasmic reticulum membrane"/>
    <property type="evidence" value="ECO:0007669"/>
    <property type="project" value="UniProtKB-SubCell"/>
</dbReference>
<dbReference type="OrthoDB" id="26740at2759"/>
<evidence type="ECO:0000256" key="4">
    <source>
        <dbReference type="ARBA" id="ARBA00022824"/>
    </source>
</evidence>
<name>A0A0P8XTU1_DROAN</name>
<keyword evidence="4" id="KW-0256">Endoplasmic reticulum</keyword>
<feature type="compositionally biased region" description="Polar residues" evidence="9">
    <location>
        <begin position="50"/>
        <end position="67"/>
    </location>
</feature>
<feature type="compositionally biased region" description="Polar residues" evidence="9">
    <location>
        <begin position="1140"/>
        <end position="1153"/>
    </location>
</feature>
<gene>
    <name evidence="13" type="primary">Dana\GF10141</name>
    <name evidence="13" type="synonym">dana_GLEANR_10097</name>
    <name evidence="13" type="ORF">GF10141</name>
</gene>
<accession>A0A0P8XTU1</accession>
<feature type="region of interest" description="Disordered" evidence="9">
    <location>
        <begin position="1089"/>
        <end position="1153"/>
    </location>
</feature>
<keyword evidence="8 10" id="KW-0472">Membrane</keyword>